<gene>
    <name evidence="1" type="ORF">MUDAN_MDHGFNIF_03001</name>
</gene>
<evidence type="ECO:0008006" key="3">
    <source>
        <dbReference type="Google" id="ProtNLM"/>
    </source>
</evidence>
<sequence>MVNSHVTKYWQTEQLKAFATADDFRVSPFYSDGKTYGTPTWIWSVVVDGRLYVRAWNGLNSRWHRSAVKQRAGRMYLAGANYDIGFVAVDSGRLNTEIDRAYQRKYATSPYLTAMIQAGPKASTLEIVPR</sequence>
<dbReference type="AlphaFoldDB" id="A0A660DZQ3"/>
<dbReference type="EMBL" id="UYIG01000113">
    <property type="protein sequence ID" value="VDG28574.1"/>
    <property type="molecule type" value="Genomic_DNA"/>
</dbReference>
<dbReference type="Proteomes" id="UP000289996">
    <property type="component" value="Unassembled WGS sequence"/>
</dbReference>
<reference evidence="1 2" key="1">
    <citation type="submission" date="2018-11" db="EMBL/GenBank/DDBJ databases">
        <authorList>
            <person name="Wuyts S."/>
        </authorList>
    </citation>
    <scope>NUCLEOTIDE SEQUENCE [LARGE SCALE GENOMIC DNA]</scope>
    <source>
        <strain evidence="1">Lactobacillus mudanjiangensis AMBF249</strain>
    </source>
</reference>
<dbReference type="InterPro" id="IPR016888">
    <property type="entry name" value="UCP028498"/>
</dbReference>
<evidence type="ECO:0000313" key="2">
    <source>
        <dbReference type="Proteomes" id="UP000289996"/>
    </source>
</evidence>
<keyword evidence="2" id="KW-1185">Reference proteome</keyword>
<proteinExistence type="predicted"/>
<evidence type="ECO:0000313" key="1">
    <source>
        <dbReference type="EMBL" id="VDG28574.1"/>
    </source>
</evidence>
<protein>
    <recommendedName>
        <fullName evidence="3">DUF2255 domain-containing protein</fullName>
    </recommendedName>
</protein>
<dbReference type="PIRSF" id="PIRSF028498">
    <property type="entry name" value="UCP028498"/>
    <property type="match status" value="1"/>
</dbReference>
<organism evidence="1 2">
    <name type="scientific">Lactiplantibacillus mudanjiangensis</name>
    <dbReference type="NCBI Taxonomy" id="1296538"/>
    <lineage>
        <taxon>Bacteria</taxon>
        <taxon>Bacillati</taxon>
        <taxon>Bacillota</taxon>
        <taxon>Bacilli</taxon>
        <taxon>Lactobacillales</taxon>
        <taxon>Lactobacillaceae</taxon>
        <taxon>Lactiplantibacillus</taxon>
    </lineage>
</organism>
<dbReference type="Pfam" id="PF10012">
    <property type="entry name" value="DUF2255"/>
    <property type="match status" value="1"/>
</dbReference>
<accession>A0A660DZQ3</accession>
<name>A0A660DZQ3_9LACO</name>